<protein>
    <submittedName>
        <fullName evidence="2">Uncharacterized protein</fullName>
    </submittedName>
</protein>
<reference evidence="2 3" key="1">
    <citation type="submission" date="2024-04" db="EMBL/GenBank/DDBJ databases">
        <title>whole genome sequencing of Lutimonas vermicola strain IMCC1616.</title>
        <authorList>
            <person name="Bae S.S."/>
        </authorList>
    </citation>
    <scope>NUCLEOTIDE SEQUENCE [LARGE SCALE GENOMIC DNA]</scope>
    <source>
        <strain evidence="2 3">IMCC1616</strain>
    </source>
</reference>
<keyword evidence="1" id="KW-0472">Membrane</keyword>
<dbReference type="EMBL" id="JBCDNA010000001">
    <property type="protein sequence ID" value="MEL4454532.1"/>
    <property type="molecule type" value="Genomic_DNA"/>
</dbReference>
<keyword evidence="1" id="KW-0812">Transmembrane</keyword>
<accession>A0ABU9KWH4</accession>
<feature type="transmembrane region" description="Helical" evidence="1">
    <location>
        <begin position="12"/>
        <end position="30"/>
    </location>
</feature>
<evidence type="ECO:0000313" key="3">
    <source>
        <dbReference type="Proteomes" id="UP001474120"/>
    </source>
</evidence>
<comment type="caution">
    <text evidence="2">The sequence shown here is derived from an EMBL/GenBank/DDBJ whole genome shotgun (WGS) entry which is preliminary data.</text>
</comment>
<proteinExistence type="predicted"/>
<name>A0ABU9KWH4_9FLAO</name>
<evidence type="ECO:0000313" key="2">
    <source>
        <dbReference type="EMBL" id="MEL4454532.1"/>
    </source>
</evidence>
<keyword evidence="3" id="KW-1185">Reference proteome</keyword>
<sequence length="109" mass="12590">MELDRKNHITSLILVLILILPMGIGVMHAVHEHENQRCHDQSESHIHAEKSDCSHLHYFNQTLDQNFTEDKNFNFAQWFDMKDASIEVSITVSFPSTDPDRGPPVIMTF</sequence>
<organism evidence="2 3">
    <name type="scientific">Lutimonas vermicola</name>
    <dbReference type="NCBI Taxonomy" id="414288"/>
    <lineage>
        <taxon>Bacteria</taxon>
        <taxon>Pseudomonadati</taxon>
        <taxon>Bacteroidota</taxon>
        <taxon>Flavobacteriia</taxon>
        <taxon>Flavobacteriales</taxon>
        <taxon>Flavobacteriaceae</taxon>
        <taxon>Lutimonas</taxon>
    </lineage>
</organism>
<keyword evidence="1" id="KW-1133">Transmembrane helix</keyword>
<dbReference type="RefSeq" id="WP_342158093.1">
    <property type="nucleotide sequence ID" value="NZ_JBCDNA010000001.1"/>
</dbReference>
<evidence type="ECO:0000256" key="1">
    <source>
        <dbReference type="SAM" id="Phobius"/>
    </source>
</evidence>
<dbReference type="Proteomes" id="UP001474120">
    <property type="component" value="Unassembled WGS sequence"/>
</dbReference>
<gene>
    <name evidence="2" type="ORF">AABB81_01395</name>
</gene>